<keyword evidence="1" id="KW-0677">Repeat</keyword>
<gene>
    <name evidence="4" type="ORF">QQZ08_008010</name>
</gene>
<reference evidence="4 5" key="1">
    <citation type="journal article" date="2025" name="Microbiol. Resour. Announc.">
        <title>Draft genome sequences for Neonectria magnoliae and Neonectria punicea, canker pathogens of Liriodendron tulipifera and Acer saccharum in West Virginia.</title>
        <authorList>
            <person name="Petronek H.M."/>
            <person name="Kasson M.T."/>
            <person name="Metheny A.M."/>
            <person name="Stauder C.M."/>
            <person name="Lovett B."/>
            <person name="Lynch S.C."/>
            <person name="Garnas J.R."/>
            <person name="Kasson L.R."/>
            <person name="Stajich J.E."/>
        </authorList>
    </citation>
    <scope>NUCLEOTIDE SEQUENCE [LARGE SCALE GENOMIC DNA]</scope>
    <source>
        <strain evidence="4 5">NRRL 64651</strain>
    </source>
</reference>
<dbReference type="SMART" id="SM00248">
    <property type="entry name" value="ANK"/>
    <property type="match status" value="5"/>
</dbReference>
<evidence type="ECO:0000256" key="2">
    <source>
        <dbReference type="PROSITE-ProRule" id="PRU00023"/>
    </source>
</evidence>
<name>A0ABR1HXQ0_9HYPO</name>
<dbReference type="Proteomes" id="UP001498421">
    <property type="component" value="Unassembled WGS sequence"/>
</dbReference>
<feature type="repeat" description="ANK" evidence="2">
    <location>
        <begin position="733"/>
        <end position="766"/>
    </location>
</feature>
<dbReference type="InterPro" id="IPR036770">
    <property type="entry name" value="Ankyrin_rpt-contain_sf"/>
</dbReference>
<evidence type="ECO:0000256" key="1">
    <source>
        <dbReference type="ARBA" id="ARBA00022737"/>
    </source>
</evidence>
<dbReference type="Pfam" id="PF12796">
    <property type="entry name" value="Ank_2"/>
    <property type="match status" value="1"/>
</dbReference>
<dbReference type="Gene3D" id="3.40.50.300">
    <property type="entry name" value="P-loop containing nucleotide triphosphate hydrolases"/>
    <property type="match status" value="1"/>
</dbReference>
<protein>
    <recommendedName>
        <fullName evidence="3">Nephrocystin 3-like N-terminal domain-containing protein</fullName>
    </recommendedName>
</protein>
<sequence>MFQEATGRPVIFVGHSFGGNLIQQAIVSASQHGSRYNDIAESTVGVIFLGTPHRGSAAATWGAVIASLAPSQLALEKRILEGLEKQSSSLVDRLHNFSQWLFVESVPVVCFFESLVTDYSARMGLLGKFLPSPKFLVVPEESACIDGHHKISLPADHFKINKFYGPDDPSFNFVYPEIERMARNAEQLLKRRRCPKTIPSDQRAASGLLKQCLQQMRVTDPRDVLSDIYRQRGKRTGHTCEWILKREEFAAWGGAQENSQLLRLVGPPGIGKTMMSTYLTEVIKTKVERTSRRAFAYFFCDDKNQERRTPTALLRSLIWQLLLQNNGLFQHVQPDFEKHDRSRVFNDLLDNVSALWRIFEAMVQDERAGEVYILIDALDECDKSTREALIVGLNDLFLKASELRGKFKFLITSRPDLSGIESELLDEIGVTLRIDSSSVNADLSDYIEVNVDDLARRKRYSSALKEEVKNALRGKAGGTFLWVSLMLAELKNTLKYDVSRRLKHLPQGLDATYTRILDDNIPEERQEDARFLLLTMVAAVRPLKDKEMAASFALWRDNAMVQTEYLDDYTDICSSCSSIIYLVETHSGEITLNFCHQSVKDFLLQNPGDSSAAWFRTSLDGANSFMFQMCWRYLSNDEFSDSGVNFGWPTLIDEIVWIKTINPPFAFFRYALSSWKDHAAASYPAVLTDLKIDPAKAQKLRDPWFVLAAQQGQISVMQLLLKSQADPNAKGGGRQTPLSIAAMEGNEDVVKFLLDTKGVDVNLVDIKKFTPLSEAAQNGHDAIVKLLLSTDAVDVNESTPLWLAATNGHDAVVKLLVDVSHVDINKSERFSETPLYKAAEAGHATAAKSLITKSFTAILRYLWLLRLDMSLSLSYYSLRKAST</sequence>
<organism evidence="4 5">
    <name type="scientific">Neonectria magnoliae</name>
    <dbReference type="NCBI Taxonomy" id="2732573"/>
    <lineage>
        <taxon>Eukaryota</taxon>
        <taxon>Fungi</taxon>
        <taxon>Dikarya</taxon>
        <taxon>Ascomycota</taxon>
        <taxon>Pezizomycotina</taxon>
        <taxon>Sordariomycetes</taxon>
        <taxon>Hypocreomycetidae</taxon>
        <taxon>Hypocreales</taxon>
        <taxon>Nectriaceae</taxon>
        <taxon>Neonectria</taxon>
    </lineage>
</organism>
<evidence type="ECO:0000259" key="3">
    <source>
        <dbReference type="Pfam" id="PF24883"/>
    </source>
</evidence>
<dbReference type="PANTHER" id="PTHR10039">
    <property type="entry name" value="AMELOGENIN"/>
    <property type="match status" value="1"/>
</dbReference>
<dbReference type="Gene3D" id="3.40.50.1820">
    <property type="entry name" value="alpha/beta hydrolase"/>
    <property type="match status" value="1"/>
</dbReference>
<dbReference type="SUPFAM" id="SSF48403">
    <property type="entry name" value="Ankyrin repeat"/>
    <property type="match status" value="1"/>
</dbReference>
<dbReference type="SUPFAM" id="SSF52540">
    <property type="entry name" value="P-loop containing nucleoside triphosphate hydrolases"/>
    <property type="match status" value="1"/>
</dbReference>
<feature type="domain" description="Nephrocystin 3-like N-terminal" evidence="3">
    <location>
        <begin position="239"/>
        <end position="414"/>
    </location>
</feature>
<dbReference type="InterPro" id="IPR002110">
    <property type="entry name" value="Ankyrin_rpt"/>
</dbReference>
<evidence type="ECO:0000313" key="4">
    <source>
        <dbReference type="EMBL" id="KAK7425569.1"/>
    </source>
</evidence>
<evidence type="ECO:0000313" key="5">
    <source>
        <dbReference type="Proteomes" id="UP001498421"/>
    </source>
</evidence>
<accession>A0ABR1HXQ0</accession>
<dbReference type="InterPro" id="IPR027417">
    <property type="entry name" value="P-loop_NTPase"/>
</dbReference>
<dbReference type="Pfam" id="PF24883">
    <property type="entry name" value="NPHP3_N"/>
    <property type="match status" value="1"/>
</dbReference>
<dbReference type="InterPro" id="IPR029058">
    <property type="entry name" value="AB_hydrolase_fold"/>
</dbReference>
<dbReference type="PANTHER" id="PTHR10039:SF16">
    <property type="entry name" value="GPI INOSITOL-DEACYLASE"/>
    <property type="match status" value="1"/>
</dbReference>
<proteinExistence type="predicted"/>
<keyword evidence="2" id="KW-0040">ANK repeat</keyword>
<dbReference type="Pfam" id="PF13637">
    <property type="entry name" value="Ank_4"/>
    <property type="match status" value="1"/>
</dbReference>
<dbReference type="EMBL" id="JAZAVK010000080">
    <property type="protein sequence ID" value="KAK7425569.1"/>
    <property type="molecule type" value="Genomic_DNA"/>
</dbReference>
<dbReference type="InterPro" id="IPR056884">
    <property type="entry name" value="NPHP3-like_N"/>
</dbReference>
<keyword evidence="5" id="KW-1185">Reference proteome</keyword>
<dbReference type="SUPFAM" id="SSF53474">
    <property type="entry name" value="alpha/beta-Hydrolases"/>
    <property type="match status" value="1"/>
</dbReference>
<comment type="caution">
    <text evidence="4">The sequence shown here is derived from an EMBL/GenBank/DDBJ whole genome shotgun (WGS) entry which is preliminary data.</text>
</comment>
<dbReference type="Gene3D" id="1.25.40.20">
    <property type="entry name" value="Ankyrin repeat-containing domain"/>
    <property type="match status" value="2"/>
</dbReference>
<dbReference type="PROSITE" id="PS50088">
    <property type="entry name" value="ANK_REPEAT"/>
    <property type="match status" value="1"/>
</dbReference>